<proteinExistence type="predicted"/>
<dbReference type="KEGG" id="bgy:BGLY_1995"/>
<evidence type="ECO:0000313" key="2">
    <source>
        <dbReference type="Proteomes" id="UP000288675"/>
    </source>
</evidence>
<name>A0AAJ4D2B2_9BACI</name>
<evidence type="ECO:0000313" key="1">
    <source>
        <dbReference type="EMBL" id="QAT65264.1"/>
    </source>
</evidence>
<accession>A0AAJ4D2B2</accession>
<dbReference type="EMBL" id="CP035232">
    <property type="protein sequence ID" value="QAT65264.1"/>
    <property type="molecule type" value="Genomic_DNA"/>
</dbReference>
<dbReference type="AlphaFoldDB" id="A0AAJ4D2B2"/>
<sequence length="283" mass="33281">MQKNPVRQHTIPKTYLKHFSKDQKTIYLYDKEKYEIREQSIASVSIVKDIYTVINKENEQKLYDLEHLLADEIEPVYNPTLSFVEENKYVVDKRQLAYFITAQYLRSPRAKKQILKEIQNAIITGESGEIFNERDLRIFKSEIIQDNGKKINFKEFVKKREEGFSIDTEIDDSCYGQYFVNTIIGMSESIAKQNWAFIKPPMKRNFLTSDNPYISVKDFEDSIGWLKGDIFILSKSLALVIGDLEGWYDLDLKDVKMINVHTVKNSDRFVFSHSKDLLNRFIK</sequence>
<dbReference type="GeneID" id="82853060"/>
<organism evidence="1 2">
    <name type="scientific">Bacillus glycinifermentans</name>
    <dbReference type="NCBI Taxonomy" id="1664069"/>
    <lineage>
        <taxon>Bacteria</taxon>
        <taxon>Bacillati</taxon>
        <taxon>Bacillota</taxon>
        <taxon>Bacilli</taxon>
        <taxon>Bacillales</taxon>
        <taxon>Bacillaceae</taxon>
        <taxon>Bacillus</taxon>
    </lineage>
</organism>
<dbReference type="InterPro" id="IPR025332">
    <property type="entry name" value="DUF4238"/>
</dbReference>
<dbReference type="RefSeq" id="WP_065894439.1">
    <property type="nucleotide sequence ID" value="NZ_CP035232.1"/>
</dbReference>
<dbReference type="Pfam" id="PF14022">
    <property type="entry name" value="DUF4238"/>
    <property type="match status" value="1"/>
</dbReference>
<dbReference type="Proteomes" id="UP000288675">
    <property type="component" value="Chromosome"/>
</dbReference>
<gene>
    <name evidence="1" type="ORF">EQZ20_10230</name>
</gene>
<reference evidence="1 2" key="1">
    <citation type="submission" date="2019-01" db="EMBL/GenBank/DDBJ databases">
        <title>Genome sequence of Bacillus glycinifermentans SRCM103574.</title>
        <authorList>
            <person name="Kong H.-J."/>
            <person name="Jeong S.-Y."/>
            <person name="Jeong D.-Y."/>
        </authorList>
    </citation>
    <scope>NUCLEOTIDE SEQUENCE [LARGE SCALE GENOMIC DNA]</scope>
    <source>
        <strain evidence="1 2">SRCM103574</strain>
    </source>
</reference>
<protein>
    <submittedName>
        <fullName evidence="1">DUF4238 domain-containing protein</fullName>
    </submittedName>
</protein>